<feature type="region of interest" description="Disordered" evidence="1">
    <location>
        <begin position="36"/>
        <end position="60"/>
    </location>
</feature>
<dbReference type="EMBL" id="MU006598">
    <property type="protein sequence ID" value="KAF2743357.1"/>
    <property type="molecule type" value="Genomic_DNA"/>
</dbReference>
<accession>A0A6A6V2D1</accession>
<proteinExistence type="predicted"/>
<feature type="compositionally biased region" description="Polar residues" evidence="1">
    <location>
        <begin position="89"/>
        <end position="102"/>
    </location>
</feature>
<gene>
    <name evidence="2" type="ORF">M011DRAFT_480928</name>
</gene>
<evidence type="ECO:0000313" key="3">
    <source>
        <dbReference type="Proteomes" id="UP000799440"/>
    </source>
</evidence>
<sequence>MSFTKPSLRKNTLPLLFIAMRQPRQPAEMGEHHTPIVKLENTSSSPAAMATPEPSRKRARSSYVAPALEAINRVLSNRNPSDSAAPATAHQNNAENRQPTTVNQTIESEVPFPGYIYLISVASTGDLLTVRLGDLNISCPSTGRDSANRWILADKDFRYHLRNWASGDWIVAGEC</sequence>
<dbReference type="Proteomes" id="UP000799440">
    <property type="component" value="Unassembled WGS sequence"/>
</dbReference>
<dbReference type="AlphaFoldDB" id="A0A6A6V2D1"/>
<keyword evidence="3" id="KW-1185">Reference proteome</keyword>
<name>A0A6A6V2D1_9PLEO</name>
<evidence type="ECO:0000256" key="1">
    <source>
        <dbReference type="SAM" id="MobiDB-lite"/>
    </source>
</evidence>
<protein>
    <submittedName>
        <fullName evidence="2">Uncharacterized protein</fullName>
    </submittedName>
</protein>
<organism evidence="2 3">
    <name type="scientific">Sporormia fimetaria CBS 119925</name>
    <dbReference type="NCBI Taxonomy" id="1340428"/>
    <lineage>
        <taxon>Eukaryota</taxon>
        <taxon>Fungi</taxon>
        <taxon>Dikarya</taxon>
        <taxon>Ascomycota</taxon>
        <taxon>Pezizomycotina</taxon>
        <taxon>Dothideomycetes</taxon>
        <taxon>Pleosporomycetidae</taxon>
        <taxon>Pleosporales</taxon>
        <taxon>Sporormiaceae</taxon>
        <taxon>Sporormia</taxon>
    </lineage>
</organism>
<feature type="region of interest" description="Disordered" evidence="1">
    <location>
        <begin position="77"/>
        <end position="102"/>
    </location>
</feature>
<reference evidence="2" key="1">
    <citation type="journal article" date="2020" name="Stud. Mycol.">
        <title>101 Dothideomycetes genomes: a test case for predicting lifestyles and emergence of pathogens.</title>
        <authorList>
            <person name="Haridas S."/>
            <person name="Albert R."/>
            <person name="Binder M."/>
            <person name="Bloem J."/>
            <person name="Labutti K."/>
            <person name="Salamov A."/>
            <person name="Andreopoulos B."/>
            <person name="Baker S."/>
            <person name="Barry K."/>
            <person name="Bills G."/>
            <person name="Bluhm B."/>
            <person name="Cannon C."/>
            <person name="Castanera R."/>
            <person name="Culley D."/>
            <person name="Daum C."/>
            <person name="Ezra D."/>
            <person name="Gonzalez J."/>
            <person name="Henrissat B."/>
            <person name="Kuo A."/>
            <person name="Liang C."/>
            <person name="Lipzen A."/>
            <person name="Lutzoni F."/>
            <person name="Magnuson J."/>
            <person name="Mondo S."/>
            <person name="Nolan M."/>
            <person name="Ohm R."/>
            <person name="Pangilinan J."/>
            <person name="Park H.-J."/>
            <person name="Ramirez L."/>
            <person name="Alfaro M."/>
            <person name="Sun H."/>
            <person name="Tritt A."/>
            <person name="Yoshinaga Y."/>
            <person name="Zwiers L.-H."/>
            <person name="Turgeon B."/>
            <person name="Goodwin S."/>
            <person name="Spatafora J."/>
            <person name="Crous P."/>
            <person name="Grigoriev I."/>
        </authorList>
    </citation>
    <scope>NUCLEOTIDE SEQUENCE</scope>
    <source>
        <strain evidence="2">CBS 119925</strain>
    </source>
</reference>
<evidence type="ECO:0000313" key="2">
    <source>
        <dbReference type="EMBL" id="KAF2743357.1"/>
    </source>
</evidence>